<reference evidence="3" key="2">
    <citation type="submission" date="2023-01" db="EMBL/GenBank/DDBJ databases">
        <authorList>
            <person name="Petersen C."/>
        </authorList>
    </citation>
    <scope>NUCLEOTIDE SEQUENCE</scope>
    <source>
        <strain evidence="3">IBT 15450</strain>
    </source>
</reference>
<dbReference type="Proteomes" id="UP001219568">
    <property type="component" value="Unassembled WGS sequence"/>
</dbReference>
<reference evidence="3" key="1">
    <citation type="journal article" date="2023" name="IMA Fungus">
        <title>Comparative genomic study of the Penicillium genus elucidates a diverse pangenome and 15 lateral gene transfer events.</title>
        <authorList>
            <person name="Petersen C."/>
            <person name="Sorensen T."/>
            <person name="Nielsen M.R."/>
            <person name="Sondergaard T.E."/>
            <person name="Sorensen J.L."/>
            <person name="Fitzpatrick D.A."/>
            <person name="Frisvad J.C."/>
            <person name="Nielsen K.L."/>
        </authorList>
    </citation>
    <scope>NUCLEOTIDE SEQUENCE</scope>
    <source>
        <strain evidence="3">IBT 15450</strain>
    </source>
</reference>
<keyword evidence="2" id="KW-0732">Signal</keyword>
<keyword evidence="1" id="KW-0812">Transmembrane</keyword>
<keyword evidence="4" id="KW-1185">Reference proteome</keyword>
<comment type="caution">
    <text evidence="3">The sequence shown here is derived from an EMBL/GenBank/DDBJ whole genome shotgun (WGS) entry which is preliminary data.</text>
</comment>
<evidence type="ECO:0000256" key="1">
    <source>
        <dbReference type="SAM" id="Phobius"/>
    </source>
</evidence>
<evidence type="ECO:0000313" key="3">
    <source>
        <dbReference type="EMBL" id="KAJ6023593.1"/>
    </source>
</evidence>
<feature type="signal peptide" evidence="2">
    <location>
        <begin position="1"/>
        <end position="20"/>
    </location>
</feature>
<name>A0AAD6I190_PENCN</name>
<keyword evidence="1" id="KW-0472">Membrane</keyword>
<evidence type="ECO:0000256" key="2">
    <source>
        <dbReference type="SAM" id="SignalP"/>
    </source>
</evidence>
<evidence type="ECO:0000313" key="4">
    <source>
        <dbReference type="Proteomes" id="UP001219568"/>
    </source>
</evidence>
<proteinExistence type="predicted"/>
<gene>
    <name evidence="3" type="ORF">N7460_013988</name>
</gene>
<organism evidence="3 4">
    <name type="scientific">Penicillium canescens</name>
    <dbReference type="NCBI Taxonomy" id="5083"/>
    <lineage>
        <taxon>Eukaryota</taxon>
        <taxon>Fungi</taxon>
        <taxon>Dikarya</taxon>
        <taxon>Ascomycota</taxon>
        <taxon>Pezizomycotina</taxon>
        <taxon>Eurotiomycetes</taxon>
        <taxon>Eurotiomycetidae</taxon>
        <taxon>Eurotiales</taxon>
        <taxon>Aspergillaceae</taxon>
        <taxon>Penicillium</taxon>
    </lineage>
</organism>
<feature type="transmembrane region" description="Helical" evidence="1">
    <location>
        <begin position="359"/>
        <end position="379"/>
    </location>
</feature>
<sequence length="381" mass="40229">MVYRSRLLLALGALSSLALSEKVGYFDASACADSNGFTSCYKDADTVYTNCVNKNCAGGSQACSDSCGGSTTCMNKQCPGLGSDCIGACECAKFAHQIDCVSASCWNEVRLMAIQFLIISLTLLQVYTCEYQNTVGDFFTYCTNPNYDTPAPDDAPDSCSCNLGKIVKKECLITLQMTECSNNMTNLDQLTDTDAIVDYGKACICCELSAFVSTIYDTCPNAKPSLLGVDAWNEAVFAPNDWEECGPYLESYDCAGDLGYGRTDAGAISKFYQQSSMPSNGTETSSNKDDVVSAPVSGYIFTWTFGHSMNAVLHTVTVTSADAVVTRKATGGSSATSAATATGAAAESTQPGVGSSSAISLWTITGSVGVLAWLAFLILKY</sequence>
<keyword evidence="1" id="KW-1133">Transmembrane helix</keyword>
<accession>A0AAD6I190</accession>
<dbReference type="AlphaFoldDB" id="A0AAD6I190"/>
<protein>
    <submittedName>
        <fullName evidence="3">Uncharacterized protein</fullName>
    </submittedName>
</protein>
<dbReference type="EMBL" id="JAQJZL010000016">
    <property type="protein sequence ID" value="KAJ6023593.1"/>
    <property type="molecule type" value="Genomic_DNA"/>
</dbReference>
<feature type="chain" id="PRO_5041963307" evidence="2">
    <location>
        <begin position="21"/>
        <end position="381"/>
    </location>
</feature>